<gene>
    <name evidence="1" type="ORF">CVS54_02898</name>
    <name evidence="2" type="ORF">RN51_00394</name>
</gene>
<evidence type="ECO:0000313" key="1">
    <source>
        <dbReference type="EMBL" id="AZS41541.1"/>
    </source>
</evidence>
<dbReference type="NCBIfam" id="NF041807">
    <property type="entry name" value="daptide_Mpa3"/>
    <property type="match status" value="1"/>
</dbReference>
<organism evidence="2 3">
    <name type="scientific">Microbacterium oxydans</name>
    <dbReference type="NCBI Taxonomy" id="82380"/>
    <lineage>
        <taxon>Bacteria</taxon>
        <taxon>Bacillati</taxon>
        <taxon>Actinomycetota</taxon>
        <taxon>Actinomycetes</taxon>
        <taxon>Micrococcales</taxon>
        <taxon>Microbacteriaceae</taxon>
        <taxon>Microbacterium</taxon>
    </lineage>
</organism>
<accession>A0A0F0KZN2</accession>
<proteinExistence type="predicted"/>
<reference evidence="2 3" key="1">
    <citation type="submission" date="2015-02" db="EMBL/GenBank/DDBJ databases">
        <title>Draft genome sequences of ten Microbacterium spp. with emphasis on heavy metal contaminated environments.</title>
        <authorList>
            <person name="Corretto E."/>
        </authorList>
    </citation>
    <scope>NUCLEOTIDE SEQUENCE [LARGE SCALE GENOMIC DNA]</scope>
    <source>
        <strain evidence="2 3">BEL163</strain>
    </source>
</reference>
<dbReference type="Proteomes" id="UP000274841">
    <property type="component" value="Chromosome"/>
</dbReference>
<sequence length="39" mass="4266">MQTTSLEFSELEQIDAPTEWWEHASYIIAIIGGAAAIAT</sequence>
<reference evidence="1 4" key="2">
    <citation type="submission" date="2018-08" db="EMBL/GenBank/DDBJ databases">
        <title>Microbacterium oxydans strain HG3.</title>
        <authorList>
            <person name="ORTET P."/>
        </authorList>
    </citation>
    <scope>NUCLEOTIDE SEQUENCE [LARGE SCALE GENOMIC DNA]</scope>
    <source>
        <strain evidence="1 4">HG3</strain>
    </source>
</reference>
<name>A0A0F0KZN2_9MICO</name>
<dbReference type="EMBL" id="CP031422">
    <property type="protein sequence ID" value="AZS41541.1"/>
    <property type="molecule type" value="Genomic_DNA"/>
</dbReference>
<dbReference type="PATRIC" id="fig|82380.10.peg.393"/>
<protein>
    <submittedName>
        <fullName evidence="2">Uncharacterized protein</fullName>
    </submittedName>
</protein>
<dbReference type="Proteomes" id="UP000033725">
    <property type="component" value="Unassembled WGS sequence"/>
</dbReference>
<dbReference type="KEGG" id="moy:CVS54_02898"/>
<evidence type="ECO:0000313" key="3">
    <source>
        <dbReference type="Proteomes" id="UP000033725"/>
    </source>
</evidence>
<evidence type="ECO:0000313" key="2">
    <source>
        <dbReference type="EMBL" id="KJL25889.1"/>
    </source>
</evidence>
<dbReference type="GeneID" id="84016103"/>
<dbReference type="NCBIfam" id="NF041808">
    <property type="entry name" value="daptide_123"/>
    <property type="match status" value="1"/>
</dbReference>
<dbReference type="RefSeq" id="WP_307723493.1">
    <property type="nucleotide sequence ID" value="NZ_BAAAKO010000002.1"/>
</dbReference>
<dbReference type="AlphaFoldDB" id="A0A0F0KZN2"/>
<dbReference type="EMBL" id="JYIV01000014">
    <property type="protein sequence ID" value="KJL25889.1"/>
    <property type="molecule type" value="Genomic_DNA"/>
</dbReference>
<evidence type="ECO:0000313" key="4">
    <source>
        <dbReference type="Proteomes" id="UP000274841"/>
    </source>
</evidence>